<evidence type="ECO:0000256" key="4">
    <source>
        <dbReference type="ARBA" id="ARBA00022692"/>
    </source>
</evidence>
<keyword evidence="5 7" id="KW-1133">Transmembrane helix</keyword>
<dbReference type="EMBL" id="CP009313">
    <property type="protein sequence ID" value="AJE42333.1"/>
    <property type="molecule type" value="Genomic_DNA"/>
</dbReference>
<feature type="transmembrane region" description="Helical" evidence="7">
    <location>
        <begin position="275"/>
        <end position="301"/>
    </location>
</feature>
<feature type="transmembrane region" description="Helical" evidence="7">
    <location>
        <begin position="175"/>
        <end position="194"/>
    </location>
</feature>
<evidence type="ECO:0000256" key="6">
    <source>
        <dbReference type="ARBA" id="ARBA00023136"/>
    </source>
</evidence>
<dbReference type="RefSeq" id="WP_043443568.1">
    <property type="nucleotide sequence ID" value="NZ_CP009313.1"/>
</dbReference>
<proteinExistence type="inferred from homology"/>
<keyword evidence="6 7" id="KW-0472">Membrane</keyword>
<gene>
    <name evidence="10" type="ORF">CP978_21880</name>
    <name evidence="9" type="ORF">SNOD_21550</name>
</gene>
<dbReference type="InterPro" id="IPR045621">
    <property type="entry name" value="BPD_transp_1_N"/>
</dbReference>
<keyword evidence="11" id="KW-1185">Reference proteome</keyword>
<keyword evidence="3" id="KW-1003">Cell membrane</keyword>
<reference evidence="11" key="1">
    <citation type="submission" date="2014-09" db="EMBL/GenBank/DDBJ databases">
        <title>Sequence of the Streptomyces nodosus genome.</title>
        <authorList>
            <person name="Sweeney P."/>
            <person name="Stephens N."/>
            <person name="Murphy C."/>
            <person name="Caffrey P."/>
        </authorList>
    </citation>
    <scope>NUCLEOTIDE SEQUENCE [LARGE SCALE GENOMIC DNA]</scope>
    <source>
        <strain evidence="11">ATCC 14899</strain>
    </source>
</reference>
<evidence type="ECO:0000313" key="9">
    <source>
        <dbReference type="EMBL" id="AJE42333.1"/>
    </source>
</evidence>
<feature type="transmembrane region" description="Helical" evidence="7">
    <location>
        <begin position="12"/>
        <end position="30"/>
    </location>
</feature>
<evidence type="ECO:0000256" key="7">
    <source>
        <dbReference type="RuleBase" id="RU363032"/>
    </source>
</evidence>
<dbReference type="STRING" id="40318.SNOD_21550"/>
<dbReference type="Proteomes" id="UP000325763">
    <property type="component" value="Chromosome"/>
</dbReference>
<evidence type="ECO:0000313" key="11">
    <source>
        <dbReference type="Proteomes" id="UP000031526"/>
    </source>
</evidence>
<dbReference type="Proteomes" id="UP000031526">
    <property type="component" value="Chromosome"/>
</dbReference>
<comment type="similarity">
    <text evidence="7">Belongs to the binding-protein-dependent transport system permease family.</text>
</comment>
<dbReference type="AlphaFoldDB" id="A0A0B5DF75"/>
<feature type="transmembrane region" description="Helical" evidence="7">
    <location>
        <begin position="131"/>
        <end position="155"/>
    </location>
</feature>
<dbReference type="GO" id="GO:0055085">
    <property type="term" value="P:transmembrane transport"/>
    <property type="evidence" value="ECO:0007669"/>
    <property type="project" value="InterPro"/>
</dbReference>
<dbReference type="HOGENOM" id="CLU_036879_0_0_11"/>
<protein>
    <submittedName>
        <fullName evidence="9">ABC transporter permease</fullName>
    </submittedName>
</protein>
<sequence length="308" mass="33903">MGRYVVRRLLQVIPVVIGVTFIIFCLVFALPGDPIQALAGDKRADPNIAAILRDHYHLNEPLYQQYWHYISGVFTGDLGETYNGRAISDIVSQRFPITVKLGLTAFVIEAVIGILAGVLSALRKGKFLDNVVLVATLILISIPVFVLGSVFQLEFGMNLKITPISGIDKGWPQSYILPAIVLASTSMAYIARLVRSSMTESIRADYVRTAVAKGLPRRRVIGLHAMRNSMIPVVTFLGFDLGALMGGAIITERVFNMPGIGGQLAQSVYLRERPVVVGLVTLLVLIYLMANLFVDLLYAVLDPRIRYE</sequence>
<evidence type="ECO:0000256" key="1">
    <source>
        <dbReference type="ARBA" id="ARBA00004651"/>
    </source>
</evidence>
<dbReference type="EMBL" id="CP023747">
    <property type="protein sequence ID" value="QEV40852.1"/>
    <property type="molecule type" value="Genomic_DNA"/>
</dbReference>
<dbReference type="CDD" id="cd06261">
    <property type="entry name" value="TM_PBP2"/>
    <property type="match status" value="1"/>
</dbReference>
<dbReference type="Gene3D" id="1.10.3720.10">
    <property type="entry name" value="MetI-like"/>
    <property type="match status" value="1"/>
</dbReference>
<dbReference type="Pfam" id="PF19300">
    <property type="entry name" value="BPD_transp_1_N"/>
    <property type="match status" value="1"/>
</dbReference>
<feature type="transmembrane region" description="Helical" evidence="7">
    <location>
        <begin position="233"/>
        <end position="255"/>
    </location>
</feature>
<evidence type="ECO:0000313" key="12">
    <source>
        <dbReference type="Proteomes" id="UP000325763"/>
    </source>
</evidence>
<dbReference type="PROSITE" id="PS50928">
    <property type="entry name" value="ABC_TM1"/>
    <property type="match status" value="1"/>
</dbReference>
<evidence type="ECO:0000256" key="3">
    <source>
        <dbReference type="ARBA" id="ARBA00022475"/>
    </source>
</evidence>
<name>A0A0B5DF75_9ACTN</name>
<dbReference type="InterPro" id="IPR035906">
    <property type="entry name" value="MetI-like_sf"/>
</dbReference>
<dbReference type="PANTHER" id="PTHR43163">
    <property type="entry name" value="DIPEPTIDE TRANSPORT SYSTEM PERMEASE PROTEIN DPPB-RELATED"/>
    <property type="match status" value="1"/>
</dbReference>
<reference evidence="10 12" key="3">
    <citation type="submission" date="2017-09" db="EMBL/GenBank/DDBJ databases">
        <title>Streptomyces genome completion.</title>
        <authorList>
            <person name="Lee N."/>
            <person name="Cho B.-K."/>
        </authorList>
    </citation>
    <scope>NUCLEOTIDE SEQUENCE [LARGE SCALE GENOMIC DNA]</scope>
    <source>
        <strain evidence="10 12">ATCC 14899</strain>
    </source>
</reference>
<evidence type="ECO:0000256" key="5">
    <source>
        <dbReference type="ARBA" id="ARBA00022989"/>
    </source>
</evidence>
<accession>A0A0B5DF75</accession>
<evidence type="ECO:0000313" key="10">
    <source>
        <dbReference type="EMBL" id="QEV40852.1"/>
    </source>
</evidence>
<evidence type="ECO:0000256" key="2">
    <source>
        <dbReference type="ARBA" id="ARBA00022448"/>
    </source>
</evidence>
<dbReference type="KEGG" id="snq:CP978_21880"/>
<feature type="transmembrane region" description="Helical" evidence="7">
    <location>
        <begin position="101"/>
        <end position="119"/>
    </location>
</feature>
<evidence type="ECO:0000259" key="8">
    <source>
        <dbReference type="PROSITE" id="PS50928"/>
    </source>
</evidence>
<dbReference type="OrthoDB" id="3171583at2"/>
<organism evidence="9 11">
    <name type="scientific">Streptomyces nodosus</name>
    <dbReference type="NCBI Taxonomy" id="40318"/>
    <lineage>
        <taxon>Bacteria</taxon>
        <taxon>Bacillati</taxon>
        <taxon>Actinomycetota</taxon>
        <taxon>Actinomycetes</taxon>
        <taxon>Kitasatosporales</taxon>
        <taxon>Streptomycetaceae</taxon>
        <taxon>Streptomyces</taxon>
    </lineage>
</organism>
<dbReference type="GO" id="GO:0005886">
    <property type="term" value="C:plasma membrane"/>
    <property type="evidence" value="ECO:0007669"/>
    <property type="project" value="UniProtKB-SubCell"/>
</dbReference>
<dbReference type="Pfam" id="PF00528">
    <property type="entry name" value="BPD_transp_1"/>
    <property type="match status" value="1"/>
</dbReference>
<keyword evidence="2 7" id="KW-0813">Transport</keyword>
<keyword evidence="4 7" id="KW-0812">Transmembrane</keyword>
<dbReference type="SUPFAM" id="SSF161098">
    <property type="entry name" value="MetI-like"/>
    <property type="match status" value="1"/>
</dbReference>
<dbReference type="InterPro" id="IPR000515">
    <property type="entry name" value="MetI-like"/>
</dbReference>
<comment type="subcellular location">
    <subcellularLocation>
        <location evidence="1 7">Cell membrane</location>
        <topology evidence="1 7">Multi-pass membrane protein</topology>
    </subcellularLocation>
</comment>
<dbReference type="PANTHER" id="PTHR43163:SF7">
    <property type="entry name" value="DIPEPTIDE-TRANSPORT INTEGRAL MEMBRANE PROTEIN ABC TRANSPORTER DPPB-RELATED"/>
    <property type="match status" value="1"/>
</dbReference>
<reference evidence="9 11" key="2">
    <citation type="journal article" date="2016" name="Appl. Microbiol. Biotechnol.">
        <title>Exploiting the genome sequence of Streptomyces nodosus for enhanced antibiotic production.</title>
        <authorList>
            <person name="Sweeney P."/>
            <person name="Murphy C.D."/>
            <person name="Caffrey P."/>
        </authorList>
    </citation>
    <scope>NUCLEOTIDE SEQUENCE [LARGE SCALE GENOMIC DNA]</scope>
    <source>
        <strain evidence="9 11">ATCC 14899</strain>
    </source>
</reference>
<feature type="domain" description="ABC transmembrane type-1" evidence="8">
    <location>
        <begin position="95"/>
        <end position="298"/>
    </location>
</feature>